<feature type="region of interest" description="Disordered" evidence="1">
    <location>
        <begin position="316"/>
        <end position="392"/>
    </location>
</feature>
<dbReference type="SUPFAM" id="SSF52540">
    <property type="entry name" value="P-loop containing nucleoside triphosphate hydrolases"/>
    <property type="match status" value="1"/>
</dbReference>
<dbReference type="KEGG" id="ahw:NCTC11636_01582"/>
<dbReference type="InterPro" id="IPR027417">
    <property type="entry name" value="P-loop_NTPase"/>
</dbReference>
<dbReference type="Proteomes" id="UP000266895">
    <property type="component" value="Chromosome"/>
</dbReference>
<dbReference type="RefSeq" id="WP_126382634.1">
    <property type="nucleotide sequence ID" value="NZ_LR134350.1"/>
</dbReference>
<feature type="region of interest" description="Disordered" evidence="1">
    <location>
        <begin position="255"/>
        <end position="284"/>
    </location>
</feature>
<dbReference type="Gene3D" id="3.40.50.300">
    <property type="entry name" value="P-loop containing nucleotide triphosphate hydrolases"/>
    <property type="match status" value="1"/>
</dbReference>
<dbReference type="EMBL" id="LR134350">
    <property type="protein sequence ID" value="VEG28517.1"/>
    <property type="molecule type" value="Genomic_DNA"/>
</dbReference>
<proteinExistence type="predicted"/>
<protein>
    <submittedName>
        <fullName evidence="2">Zeta toxin</fullName>
    </submittedName>
</protein>
<evidence type="ECO:0000313" key="3">
    <source>
        <dbReference type="EMBL" id="VEG28549.1"/>
    </source>
</evidence>
<dbReference type="OrthoDB" id="4451554at2"/>
<organism evidence="2 4">
    <name type="scientific">Actinomyces howellii</name>
    <dbReference type="NCBI Taxonomy" id="52771"/>
    <lineage>
        <taxon>Bacteria</taxon>
        <taxon>Bacillati</taxon>
        <taxon>Actinomycetota</taxon>
        <taxon>Actinomycetes</taxon>
        <taxon>Actinomycetales</taxon>
        <taxon>Actinomycetaceae</taxon>
        <taxon>Actinomyces</taxon>
    </lineage>
</organism>
<feature type="compositionally biased region" description="Basic and acidic residues" evidence="1">
    <location>
        <begin position="320"/>
        <end position="342"/>
    </location>
</feature>
<evidence type="ECO:0000313" key="4">
    <source>
        <dbReference type="Proteomes" id="UP000266895"/>
    </source>
</evidence>
<feature type="compositionally biased region" description="Low complexity" evidence="1">
    <location>
        <begin position="270"/>
        <end position="284"/>
    </location>
</feature>
<evidence type="ECO:0000313" key="2">
    <source>
        <dbReference type="EMBL" id="VEG28517.1"/>
    </source>
</evidence>
<sequence length="392" mass="42088">MESRTHPGPGREPGTGPGVDPGALERTAAQVQALVDRLAPDHTLPRKPAEGTLWHDLGEAVRAAYLKRAQESGSRSGRALVMAGPPGAGKSRVVQTARQALDPSSHQRLGVDETGMTTVDADDVKQLLLGTPVTGLEVDPHLLGRARAHWQALLADHAPGVLADGQPVNRGALATLVHPMSTTTADTVRQALLKERFDVKIEGTLQWMPTPTTGQGPTLVRELKAARYTQVTVVVADTDQATCLEGARTRWEQARTQADPAARYTPPEAVTSTFTTDGTGTTVSRPVTNARATHELATQIDQFAGVDLLVVSRRAGRAPTVEHTDRHGRTRHHVPDAHERARTQQAPTRSDPAAPAPAGARQTLDKIRSLAAARTQDPRPRTNPHPTHHHTR</sequence>
<dbReference type="EMBL" id="LR134350">
    <property type="protein sequence ID" value="VEG28549.1"/>
    <property type="molecule type" value="Genomic_DNA"/>
</dbReference>
<dbReference type="KEGG" id="ahw:NCTC11636_01597"/>
<gene>
    <name evidence="2" type="ORF">NCTC11636_01582</name>
    <name evidence="3" type="ORF">NCTC11636_01597</name>
</gene>
<name>A0A3S4SN92_9ACTO</name>
<dbReference type="AlphaFoldDB" id="A0A3S4SN92"/>
<feature type="region of interest" description="Disordered" evidence="1">
    <location>
        <begin position="1"/>
        <end position="25"/>
    </location>
</feature>
<accession>A0A3S4SN92</accession>
<keyword evidence="4" id="KW-1185">Reference proteome</keyword>
<reference evidence="2 4" key="1">
    <citation type="submission" date="2018-12" db="EMBL/GenBank/DDBJ databases">
        <authorList>
            <consortium name="Pathogen Informatics"/>
        </authorList>
    </citation>
    <scope>NUCLEOTIDE SEQUENCE [LARGE SCALE GENOMIC DNA]</scope>
    <source>
        <strain evidence="2 4">NCTC11636</strain>
    </source>
</reference>
<evidence type="ECO:0000256" key="1">
    <source>
        <dbReference type="SAM" id="MobiDB-lite"/>
    </source>
</evidence>